<accession>C3K0L6</accession>
<proteinExistence type="predicted"/>
<dbReference type="Proteomes" id="UP001152918">
    <property type="component" value="Chromosome"/>
</dbReference>
<name>C3K0L6_PSEFS</name>
<dbReference type="AlphaFoldDB" id="C3K0L6"/>
<gene>
    <name evidence="2" type="ordered locus">PFLU_4687</name>
</gene>
<protein>
    <submittedName>
        <fullName evidence="2">Uncharacterized protein</fullName>
    </submittedName>
</protein>
<evidence type="ECO:0000313" key="2">
    <source>
        <dbReference type="EMBL" id="CAY51484.1"/>
    </source>
</evidence>
<evidence type="ECO:0000313" key="1">
    <source>
        <dbReference type="EMBL" id="CAI2798852.1"/>
    </source>
</evidence>
<reference evidence="2" key="1">
    <citation type="journal article" date="2009" name="Genome Biol.">
        <title>Genomic and genetic analyses of diversity and plant interactions of Pseudomonas fluorescens.</title>
        <authorList>
            <person name="Silby M.W."/>
            <person name="Cerdeno-Tarraga A.M."/>
            <person name="Vernikos G.S."/>
            <person name="Giddens S.R."/>
            <person name="Jackson R.W."/>
            <person name="Preston G.M."/>
            <person name="Zhang X.X."/>
            <person name="Moon C.D."/>
            <person name="Gehrig S.M."/>
            <person name="Godfrey S.A."/>
            <person name="Knight C.G."/>
            <person name="Malone J.G."/>
            <person name="Robinson Z."/>
            <person name="Spiers A.J."/>
            <person name="Harris S."/>
            <person name="Challis G.L."/>
            <person name="Yaxley A.M."/>
            <person name="Harris D."/>
            <person name="Seeger K."/>
            <person name="Murphy L."/>
            <person name="Rutter S."/>
            <person name="Squares R."/>
            <person name="Quail M.A."/>
            <person name="Saunders E."/>
            <person name="Mavromatis K."/>
            <person name="Brettin T.S."/>
            <person name="Bentley S.D."/>
            <person name="Hothersall J."/>
            <person name="Stephens E."/>
            <person name="Thomas C.M."/>
            <person name="Parkhill J."/>
            <person name="Levy S.B."/>
            <person name="Rainey P.B."/>
            <person name="Thomson N.R."/>
        </authorList>
    </citation>
    <scope>NUCLEOTIDE SEQUENCE [LARGE SCALE GENOMIC DNA]</scope>
    <source>
        <strain evidence="2">SBW25</strain>
    </source>
</reference>
<reference evidence="1" key="2">
    <citation type="submission" date="2023-10" db="EMBL/GenBank/DDBJ databases">
        <authorList>
            <person name="Fortmann-Grote C."/>
        </authorList>
    </citation>
    <scope>NUCLEOTIDE SEQUENCE</scope>
    <source>
        <strain evidence="1">SBW25</strain>
    </source>
</reference>
<dbReference type="HOGENOM" id="CLU_3172180_0_0_6"/>
<dbReference type="KEGG" id="pfs:PFLU_4687"/>
<dbReference type="EMBL" id="AM181176">
    <property type="protein sequence ID" value="CAY51484.1"/>
    <property type="molecule type" value="Genomic_DNA"/>
</dbReference>
<dbReference type="EMBL" id="OV986001">
    <property type="protein sequence ID" value="CAI2798852.1"/>
    <property type="molecule type" value="Genomic_DNA"/>
</dbReference>
<sequence length="47" mass="5193">MINVLTYYWSALVSCSCLDGDERSCVTCKILCVGDHEIALQLVMKAP</sequence>
<organism evidence="2">
    <name type="scientific">Pseudomonas fluorescens (strain SBW25)</name>
    <dbReference type="NCBI Taxonomy" id="216595"/>
    <lineage>
        <taxon>Bacteria</taxon>
        <taxon>Pseudomonadati</taxon>
        <taxon>Pseudomonadota</taxon>
        <taxon>Gammaproteobacteria</taxon>
        <taxon>Pseudomonadales</taxon>
        <taxon>Pseudomonadaceae</taxon>
        <taxon>Pseudomonas</taxon>
    </lineage>
</organism>